<evidence type="ECO:0000313" key="2">
    <source>
        <dbReference type="Proteomes" id="UP001631969"/>
    </source>
</evidence>
<dbReference type="EMBL" id="JBJURJ010000003">
    <property type="protein sequence ID" value="MFM9327826.1"/>
    <property type="molecule type" value="Genomic_DNA"/>
</dbReference>
<gene>
    <name evidence="1" type="ORF">ACI1P1_05860</name>
</gene>
<keyword evidence="2" id="KW-1185">Reference proteome</keyword>
<name>A0ACC7NVV4_9BACL</name>
<accession>A0ACC7NVV4</accession>
<proteinExistence type="predicted"/>
<sequence length="532" mass="59053">MNKKGYAIISLSVLLAATALAGCGNEDSSGDSKSPEATKGAPKEISFLWNGKFSSKIPELKGYGDVEAYKEIQKRTNINLKIQDNDTANLSQFNIMLASGTYPDIIYVPGSYPGGIAKLVEDGVAIRLNELIDKYAPNYKKLLDENPQIKKQVMLDDGTIAKFPQVNLDLRRNAWSGTMIRQDWLDKVGLKTPTTIDEWYTALKAFKNTDLNGNGKLDEIPLGDQNSFGSIASFSTAYGLLTSFQINPNTGKAAYGPYEPAFKDFLTTMRKWYQEGLIDSEFAATDKKGFEAKFSNNMVGAYGGTITGINTYKNQLKSTVPNFKLVGVTPPVGPAGKSYSGAGQLAQYVPLEGAVVSSQAKDKETVMKMLDFMISPEGSDLQNWGIEGVSYKVENGKKKFTDEVLKNPNYEARVAVSRYAYPTSGMVKVMDFDAWASFELQYPEAVEANDRWFNADKALLLPPLLFKGDESQEISKIMSEADTYMKEMVIKFIMGNESLDNYSKYTDTLKKMNIEKAVQIYQAAYERYQKRS</sequence>
<dbReference type="Proteomes" id="UP001631969">
    <property type="component" value="Unassembled WGS sequence"/>
</dbReference>
<comment type="caution">
    <text evidence="1">The sequence shown here is derived from an EMBL/GenBank/DDBJ whole genome shotgun (WGS) entry which is preliminary data.</text>
</comment>
<organism evidence="1 2">
    <name type="scientific">Paenibacillus mesotrionivorans</name>
    <dbReference type="NCBI Taxonomy" id="3160968"/>
    <lineage>
        <taxon>Bacteria</taxon>
        <taxon>Bacillati</taxon>
        <taxon>Bacillota</taxon>
        <taxon>Bacilli</taxon>
        <taxon>Bacillales</taxon>
        <taxon>Paenibacillaceae</taxon>
        <taxon>Paenibacillus</taxon>
    </lineage>
</organism>
<reference evidence="1" key="1">
    <citation type="submission" date="2024-12" db="EMBL/GenBank/DDBJ databases">
        <authorList>
            <person name="Wu N."/>
        </authorList>
    </citation>
    <scope>NUCLEOTIDE SEQUENCE</scope>
    <source>
        <strain evidence="1">P15</strain>
    </source>
</reference>
<evidence type="ECO:0000313" key="1">
    <source>
        <dbReference type="EMBL" id="MFM9327826.1"/>
    </source>
</evidence>
<protein>
    <submittedName>
        <fullName evidence="1">ABC transporter substrate-binding protein</fullName>
    </submittedName>
</protein>